<proteinExistence type="predicted"/>
<dbReference type="EMBL" id="JAEPQZ010000012">
    <property type="protein sequence ID" value="KAG2174714.1"/>
    <property type="molecule type" value="Genomic_DNA"/>
</dbReference>
<evidence type="ECO:0000259" key="1">
    <source>
        <dbReference type="Pfam" id="PF10022"/>
    </source>
</evidence>
<dbReference type="Proteomes" id="UP000654370">
    <property type="component" value="Unassembled WGS sequence"/>
</dbReference>
<name>A0A8H7UCP5_MORIS</name>
<evidence type="ECO:0008006" key="5">
    <source>
        <dbReference type="Google" id="ProtNLM"/>
    </source>
</evidence>
<protein>
    <recommendedName>
        <fullName evidence="5">DUF2264 domain-containing protein</fullName>
    </recommendedName>
</protein>
<comment type="caution">
    <text evidence="3">The sequence shown here is derived from an EMBL/GenBank/DDBJ whole genome shotgun (WGS) entry which is preliminary data.</text>
</comment>
<dbReference type="Pfam" id="PF20938">
    <property type="entry name" value="DUF2264_C"/>
    <property type="match status" value="1"/>
</dbReference>
<reference evidence="3" key="1">
    <citation type="submission" date="2020-12" db="EMBL/GenBank/DDBJ databases">
        <title>Metabolic potential, ecology and presence of endohyphal bacteria is reflected in genomic diversity of Mucoromycotina.</title>
        <authorList>
            <person name="Muszewska A."/>
            <person name="Okrasinska A."/>
            <person name="Steczkiewicz K."/>
            <person name="Drgas O."/>
            <person name="Orlowska M."/>
            <person name="Perlinska-Lenart U."/>
            <person name="Aleksandrzak-Piekarczyk T."/>
            <person name="Szatraj K."/>
            <person name="Zielenkiewicz U."/>
            <person name="Pilsyk S."/>
            <person name="Malc E."/>
            <person name="Mieczkowski P."/>
            <person name="Kruszewska J.S."/>
            <person name="Biernat P."/>
            <person name="Pawlowska J."/>
        </authorList>
    </citation>
    <scope>NUCLEOTIDE SEQUENCE</scope>
    <source>
        <strain evidence="3">WA0000067209</strain>
    </source>
</reference>
<dbReference type="AlphaFoldDB" id="A0A8H7UCP5"/>
<gene>
    <name evidence="3" type="ORF">INT43_005772</name>
</gene>
<dbReference type="OrthoDB" id="5150166at2759"/>
<evidence type="ECO:0000313" key="4">
    <source>
        <dbReference type="Proteomes" id="UP000654370"/>
    </source>
</evidence>
<dbReference type="PANTHER" id="PTHR35339:SF4">
    <property type="entry name" value="LINALOOL DEHYDRATASE_ISOMERASE DOMAIN-CONTAINING PROTEIN"/>
    <property type="match status" value="1"/>
</dbReference>
<dbReference type="PIRSF" id="PIRSF014753">
    <property type="entry name" value="UCP014753"/>
    <property type="match status" value="1"/>
</dbReference>
<dbReference type="InterPro" id="IPR049237">
    <property type="entry name" value="DUF2264_C"/>
</dbReference>
<feature type="domain" description="DUF2264" evidence="1">
    <location>
        <begin position="35"/>
        <end position="377"/>
    </location>
</feature>
<dbReference type="Pfam" id="PF10022">
    <property type="entry name" value="DUF2264"/>
    <property type="match status" value="1"/>
</dbReference>
<organism evidence="3 4">
    <name type="scientific">Mortierella isabellina</name>
    <name type="common">Filamentous fungus</name>
    <name type="synonym">Umbelopsis isabellina</name>
    <dbReference type="NCBI Taxonomy" id="91625"/>
    <lineage>
        <taxon>Eukaryota</taxon>
        <taxon>Fungi</taxon>
        <taxon>Fungi incertae sedis</taxon>
        <taxon>Mucoromycota</taxon>
        <taxon>Mucoromycotina</taxon>
        <taxon>Umbelopsidomycetes</taxon>
        <taxon>Umbelopsidales</taxon>
        <taxon>Umbelopsidaceae</taxon>
        <taxon>Umbelopsis</taxon>
    </lineage>
</organism>
<dbReference type="InterPro" id="IPR049349">
    <property type="entry name" value="DUF2264_N"/>
</dbReference>
<keyword evidence="4" id="KW-1185">Reference proteome</keyword>
<dbReference type="PANTHER" id="PTHR35339">
    <property type="entry name" value="LINALOOL DEHYDRATASE_ISOMERASE DOMAIN-CONTAINING PROTEIN"/>
    <property type="match status" value="1"/>
</dbReference>
<feature type="domain" description="DUF2264" evidence="2">
    <location>
        <begin position="383"/>
        <end position="607"/>
    </location>
</feature>
<dbReference type="InterPro" id="IPR016624">
    <property type="entry name" value="UCP014753"/>
</dbReference>
<evidence type="ECO:0000259" key="2">
    <source>
        <dbReference type="Pfam" id="PF20938"/>
    </source>
</evidence>
<sequence>MRTLKTNANHLISKKNMNTFDITKFSPIGNLRLDTKEDLQAAFKATFDPLVAAFSEGGARVRLEQSGAHFEFAAADLEGFSRPLWGIVPFVAGGGNFEHWDLYHNGLTNGTNPQHAEYWGPPKTRDQRLVELAAIGFALALIPEQFYEPLSDTAKTNLVNFLLQGRDSEYNVTNWRYFRVLVDLGLKRIGVEYDHSMTEKYLDEMETFYIDEGYYGDGTPRENMDYYNPWGFHFYGLVYAKLCPEDSVRGARYRQRAKAFVEQFQHWFADDGACLAFGRSLTYKFCCGSLWGAVAFADEELIPWGVMKGLYLRHMRWWTKQPISRLNSGVMSNGYAYPNPYMCENYNSPQSPYWGMKAFTPLALPSSHPFWTAQELPAPSSSVSLPIPGMVISHYPKNTVALMSGPSHNPSIVRFQAEKYCKFAYSTRYGFSIDFNTKNFENCTLDSMIGLSEDGKDFRVRDSTKAKILDDKLYSIWYPWKDVKVETWLIPSGKWHIRVHRVKSARDLTSIEGGFAIARSEPATKAIMDQQESQSYVITAEDFSGVVDLKSNRSTRVIAPEPNSNIIAPKTLVPQLKGDIPANTETWFAAAFLAQPDVDLKDKEWREIPPLPTDDELEFIKSSAKPVLGE</sequence>
<evidence type="ECO:0000313" key="3">
    <source>
        <dbReference type="EMBL" id="KAG2174714.1"/>
    </source>
</evidence>
<accession>A0A8H7UCP5</accession>